<proteinExistence type="inferred from homology"/>
<feature type="domain" description="Smf/DprA SLOG" evidence="3">
    <location>
        <begin position="4"/>
        <end position="85"/>
    </location>
</feature>
<feature type="compositionally biased region" description="Polar residues" evidence="2">
    <location>
        <begin position="116"/>
        <end position="129"/>
    </location>
</feature>
<dbReference type="Proteomes" id="UP001174909">
    <property type="component" value="Unassembled WGS sequence"/>
</dbReference>
<dbReference type="Gene3D" id="3.40.50.450">
    <property type="match status" value="1"/>
</dbReference>
<dbReference type="PANTHER" id="PTHR43022:SF1">
    <property type="entry name" value="PROTEIN SMF"/>
    <property type="match status" value="1"/>
</dbReference>
<dbReference type="InterPro" id="IPR057666">
    <property type="entry name" value="DrpA_SLOG"/>
</dbReference>
<organism evidence="5 6">
    <name type="scientific">Geodia barretti</name>
    <name type="common">Barrett's horny sponge</name>
    <dbReference type="NCBI Taxonomy" id="519541"/>
    <lineage>
        <taxon>Eukaryota</taxon>
        <taxon>Metazoa</taxon>
        <taxon>Porifera</taxon>
        <taxon>Demospongiae</taxon>
        <taxon>Heteroscleromorpha</taxon>
        <taxon>Tetractinellida</taxon>
        <taxon>Astrophorina</taxon>
        <taxon>Geodiidae</taxon>
        <taxon>Geodia</taxon>
    </lineage>
</organism>
<comment type="similarity">
    <text evidence="1">Belongs to the DprA/Smf family.</text>
</comment>
<dbReference type="SUPFAM" id="SSF102405">
    <property type="entry name" value="MCP/YpsA-like"/>
    <property type="match status" value="1"/>
</dbReference>
<dbReference type="EMBL" id="CASHTH010002825">
    <property type="protein sequence ID" value="CAI8035743.1"/>
    <property type="molecule type" value="Genomic_DNA"/>
</dbReference>
<dbReference type="InterPro" id="IPR041614">
    <property type="entry name" value="DprA_WH"/>
</dbReference>
<dbReference type="Gene3D" id="1.10.10.10">
    <property type="entry name" value="Winged helix-like DNA-binding domain superfamily/Winged helix DNA-binding domain"/>
    <property type="match status" value="1"/>
</dbReference>
<reference evidence="5" key="1">
    <citation type="submission" date="2023-03" db="EMBL/GenBank/DDBJ databases">
        <authorList>
            <person name="Steffen K."/>
            <person name="Cardenas P."/>
        </authorList>
    </citation>
    <scope>NUCLEOTIDE SEQUENCE</scope>
</reference>
<feature type="domain" description="DprA winged helix" evidence="4">
    <location>
        <begin position="128"/>
        <end position="188"/>
    </location>
</feature>
<dbReference type="Pfam" id="PF17782">
    <property type="entry name" value="WHD_DprA"/>
    <property type="match status" value="1"/>
</dbReference>
<evidence type="ECO:0000256" key="1">
    <source>
        <dbReference type="ARBA" id="ARBA00006525"/>
    </source>
</evidence>
<sequence length="193" mass="20713">MTMPPRGNNFPRRNRVISGLTLGTLVVEASDRSGSLITARHAADQGREVFAVPGQIFSNVSRGTHSLINQGATLINSVDDLLDALPQDYTKVLGGESTETTRQPPPSKRSDKVAPPQSTQKGSTPTSQPKAKVDPNLTPDEQTVLSAIDADSVHIDEITRVTQLPIGKVSSLLVMLELKGVVQQLPGKQFVKK</sequence>
<evidence type="ECO:0000256" key="2">
    <source>
        <dbReference type="SAM" id="MobiDB-lite"/>
    </source>
</evidence>
<dbReference type="AlphaFoldDB" id="A0AA35STS5"/>
<feature type="region of interest" description="Disordered" evidence="2">
    <location>
        <begin position="93"/>
        <end position="138"/>
    </location>
</feature>
<comment type="caution">
    <text evidence="5">The sequence shown here is derived from an EMBL/GenBank/DDBJ whole genome shotgun (WGS) entry which is preliminary data.</text>
</comment>
<dbReference type="Pfam" id="PF02481">
    <property type="entry name" value="DNA_processg_A"/>
    <property type="match status" value="1"/>
</dbReference>
<evidence type="ECO:0000313" key="6">
    <source>
        <dbReference type="Proteomes" id="UP001174909"/>
    </source>
</evidence>
<dbReference type="InterPro" id="IPR036388">
    <property type="entry name" value="WH-like_DNA-bd_sf"/>
</dbReference>
<name>A0AA35STS5_GEOBA</name>
<gene>
    <name evidence="5" type="ORF">GBAR_LOCUS20044</name>
</gene>
<evidence type="ECO:0000259" key="4">
    <source>
        <dbReference type="Pfam" id="PF17782"/>
    </source>
</evidence>
<dbReference type="PANTHER" id="PTHR43022">
    <property type="entry name" value="PROTEIN SMF"/>
    <property type="match status" value="1"/>
</dbReference>
<evidence type="ECO:0000313" key="5">
    <source>
        <dbReference type="EMBL" id="CAI8035743.1"/>
    </source>
</evidence>
<protein>
    <submittedName>
        <fullName evidence="5">DNA-processing protein A</fullName>
    </submittedName>
</protein>
<dbReference type="InterPro" id="IPR003488">
    <property type="entry name" value="DprA"/>
</dbReference>
<evidence type="ECO:0000259" key="3">
    <source>
        <dbReference type="Pfam" id="PF02481"/>
    </source>
</evidence>
<accession>A0AA35STS5</accession>
<keyword evidence="6" id="KW-1185">Reference proteome</keyword>